<evidence type="ECO:0000256" key="6">
    <source>
        <dbReference type="RuleBase" id="RU361156"/>
    </source>
</evidence>
<evidence type="ECO:0000313" key="9">
    <source>
        <dbReference type="Proteomes" id="UP000815677"/>
    </source>
</evidence>
<keyword evidence="9" id="KW-1185">Reference proteome</keyword>
<dbReference type="PRINTS" id="PR00724">
    <property type="entry name" value="CRBOXYPTASEC"/>
</dbReference>
<dbReference type="InterPro" id="IPR018202">
    <property type="entry name" value="Ser_caboxypep_ser_AS"/>
</dbReference>
<evidence type="ECO:0000313" key="8">
    <source>
        <dbReference type="EMBL" id="GAT58090.1"/>
    </source>
</evidence>
<dbReference type="Proteomes" id="UP000815677">
    <property type="component" value="Unassembled WGS sequence"/>
</dbReference>
<name>A0ABQ0M463_MYCCL</name>
<dbReference type="Gene3D" id="1.10.287.410">
    <property type="match status" value="1"/>
</dbReference>
<feature type="compositionally biased region" description="Acidic residues" evidence="7">
    <location>
        <begin position="670"/>
        <end position="682"/>
    </location>
</feature>
<dbReference type="Gene3D" id="3.40.50.1820">
    <property type="entry name" value="alpha/beta hydrolase"/>
    <property type="match status" value="1"/>
</dbReference>
<proteinExistence type="inferred from homology"/>
<evidence type="ECO:0000256" key="2">
    <source>
        <dbReference type="ARBA" id="ARBA00022645"/>
    </source>
</evidence>
<feature type="region of interest" description="Disordered" evidence="7">
    <location>
        <begin position="573"/>
        <end position="682"/>
    </location>
</feature>
<organism evidence="8 9">
    <name type="scientific">Mycena chlorophos</name>
    <name type="common">Agaric fungus</name>
    <name type="synonym">Agaricus chlorophos</name>
    <dbReference type="NCBI Taxonomy" id="658473"/>
    <lineage>
        <taxon>Eukaryota</taxon>
        <taxon>Fungi</taxon>
        <taxon>Dikarya</taxon>
        <taxon>Basidiomycota</taxon>
        <taxon>Agaricomycotina</taxon>
        <taxon>Agaricomycetes</taxon>
        <taxon>Agaricomycetidae</taxon>
        <taxon>Agaricales</taxon>
        <taxon>Marasmiineae</taxon>
        <taxon>Mycenaceae</taxon>
        <taxon>Mycena</taxon>
    </lineage>
</organism>
<dbReference type="EMBL" id="DF849573">
    <property type="protein sequence ID" value="GAT58090.1"/>
    <property type="molecule type" value="Genomic_DNA"/>
</dbReference>
<dbReference type="InterPro" id="IPR001563">
    <property type="entry name" value="Peptidase_S10"/>
</dbReference>
<evidence type="ECO:0000256" key="5">
    <source>
        <dbReference type="ARBA" id="ARBA00023180"/>
    </source>
</evidence>
<evidence type="ECO:0000256" key="7">
    <source>
        <dbReference type="SAM" id="MobiDB-lite"/>
    </source>
</evidence>
<dbReference type="InterPro" id="IPR029058">
    <property type="entry name" value="AB_hydrolase_fold"/>
</dbReference>
<sequence length="778" mass="86645">MPDGGEFECKVLSSVLGEFLMYSCGLLLTPSSRRCDENQTFWAGTLGRINNWVHAGTQTVFSGYGSRSVDVIETKFSRIAVPNLCETDVKQYSGYFHISESNHMFFRFFESRSSPSTDPLILWLQGGPGDSGAVGLLLENGPCSIANGGKSTTRNPHSWTNHANMLFLDQPIGVGFSYSSSEPQELVHSNAQAATDVYAFLQLFFAQFPEYATLPLHVAGESYGGIYAPHVASAIWKGNRSNATTKIRLESVMLANGITNPLIQIPSIVDYVCTGPFALYPDPEAAECKALRSSASTCEMLIRACNWYPNEFVCGRASRYCRSRLFEPVMKSDLNWYDLRTPCNATNLSRPEWCYEKTSWVENYMNDPKVKRALGIDADRKYQNFNMEMNRDFNARGEGVLNAARLLPELVNGGVRLLVYAGNADMMANFMGNQRWVENLDTKFKAEFAVSQARDWMLPGPNSVAGRVRSAGGGNLTFVEVYEAGHMSAHDQPVAVLDLVENRVILAPKWCLHETYIPMGGDASKTRSSQAHLTLIKLQTRYITRLLLFLSTTMLGTLHPHYPQPPSVFASSPWSLATPSTSTNNTNPSMASPARPTPRLTPTRRQQYKSHTRLSSRSPDKPTQSQSGEASSTTTQTMRLSALERAAKARQRTVQRSRGVAAAQVGGMELDGEDEDEAEDEDPLSEELFDRFMRYDTHARADGYMRSYERELGDANLDEEWEAELGFDDPEPELSEDERDIEELAAFAEFADIPAEELFDDRWDLDCAEADANAMQIG</sequence>
<dbReference type="GO" id="GO:0004180">
    <property type="term" value="F:carboxypeptidase activity"/>
    <property type="evidence" value="ECO:0007669"/>
    <property type="project" value="UniProtKB-KW"/>
</dbReference>
<keyword evidence="5" id="KW-0325">Glycoprotein</keyword>
<comment type="similarity">
    <text evidence="1 6">Belongs to the peptidase S10 family.</text>
</comment>
<feature type="compositionally biased region" description="Polar residues" evidence="7">
    <location>
        <begin position="615"/>
        <end position="639"/>
    </location>
</feature>
<accession>A0ABQ0M463</accession>
<gene>
    <name evidence="8" type="ORF">MCHLO_14556</name>
</gene>
<feature type="compositionally biased region" description="Low complexity" evidence="7">
    <location>
        <begin position="578"/>
        <end position="605"/>
    </location>
</feature>
<keyword evidence="4 6" id="KW-0378">Hydrolase</keyword>
<dbReference type="SUPFAM" id="SSF53474">
    <property type="entry name" value="alpha/beta-Hydrolases"/>
    <property type="match status" value="1"/>
</dbReference>
<evidence type="ECO:0000256" key="3">
    <source>
        <dbReference type="ARBA" id="ARBA00022670"/>
    </source>
</evidence>
<dbReference type="PROSITE" id="PS00131">
    <property type="entry name" value="CARBOXYPEPT_SER_SER"/>
    <property type="match status" value="1"/>
</dbReference>
<dbReference type="PANTHER" id="PTHR11802:SF452">
    <property type="entry name" value="CARBOXYPEPTIDASE"/>
    <property type="match status" value="1"/>
</dbReference>
<reference evidence="8" key="1">
    <citation type="submission" date="2014-09" db="EMBL/GenBank/DDBJ databases">
        <title>Genome sequence of the luminous mushroom Mycena chlorophos for searching fungal bioluminescence genes.</title>
        <authorList>
            <person name="Tanaka Y."/>
            <person name="Kasuga D."/>
            <person name="Oba Y."/>
            <person name="Hase S."/>
            <person name="Sato K."/>
            <person name="Oba Y."/>
            <person name="Sakakibara Y."/>
        </authorList>
    </citation>
    <scope>NUCLEOTIDE SEQUENCE</scope>
</reference>
<evidence type="ECO:0000256" key="1">
    <source>
        <dbReference type="ARBA" id="ARBA00009431"/>
    </source>
</evidence>
<keyword evidence="2 6" id="KW-0121">Carboxypeptidase</keyword>
<protein>
    <recommendedName>
        <fullName evidence="6">Carboxypeptidase</fullName>
        <ecNumber evidence="6">3.4.16.-</ecNumber>
    </recommendedName>
</protein>
<keyword evidence="3 6" id="KW-0645">Protease</keyword>
<dbReference type="Pfam" id="PF00450">
    <property type="entry name" value="Peptidase_S10"/>
    <property type="match status" value="1"/>
</dbReference>
<dbReference type="EC" id="3.4.16.-" evidence="6"/>
<evidence type="ECO:0000256" key="4">
    <source>
        <dbReference type="ARBA" id="ARBA00022801"/>
    </source>
</evidence>
<dbReference type="PANTHER" id="PTHR11802">
    <property type="entry name" value="SERINE PROTEASE FAMILY S10 SERINE CARBOXYPEPTIDASE"/>
    <property type="match status" value="1"/>
</dbReference>